<accession>A0A9P0AV67</accession>
<dbReference type="Gene3D" id="3.40.30.10">
    <property type="entry name" value="Glutaredoxin"/>
    <property type="match status" value="1"/>
</dbReference>
<dbReference type="GO" id="GO:0009306">
    <property type="term" value="P:protein secretion"/>
    <property type="evidence" value="ECO:0007669"/>
    <property type="project" value="InterPro"/>
</dbReference>
<dbReference type="InterPro" id="IPR016855">
    <property type="entry name" value="ERp29"/>
</dbReference>
<evidence type="ECO:0000256" key="2">
    <source>
        <dbReference type="SAM" id="SignalP"/>
    </source>
</evidence>
<feature type="chain" id="PRO_5040492091" description="Endoplasmic reticulum resident protein 29" evidence="2">
    <location>
        <begin position="23"/>
        <end position="246"/>
    </location>
</feature>
<dbReference type="EMBL" id="OV121141">
    <property type="protein sequence ID" value="CAH0548903.1"/>
    <property type="molecule type" value="Genomic_DNA"/>
</dbReference>
<dbReference type="InterPro" id="IPR036356">
    <property type="entry name" value="ERp29_C_sf"/>
</dbReference>
<evidence type="ECO:0000259" key="3">
    <source>
        <dbReference type="Pfam" id="PF07749"/>
    </source>
</evidence>
<protein>
    <recommendedName>
        <fullName evidence="7">Endoplasmic reticulum resident protein 29</fullName>
    </recommendedName>
</protein>
<keyword evidence="6" id="KW-1185">Reference proteome</keyword>
<sequence length="246" mass="28412">MFHTRFFCLVLCFLSVVSVNLACKGCVELDEYNFNKVLSKFKAVLVKFDIAYPYGEQHDTFSEVSKDIRSVNDLIFAQVGIKDYGDKDNEELGKKYGIQGKDDLPALRLFVDGKEPISPPDDFKWNEEYFKGFLRDNTGIYIGLQGCLEEFDKYALEFIKSSKKEALYKKALKAADNLKTETDKKTAVIYTKYMNKVIEKDTSFINQENLRLNKLLKEGKINENKKTEIVQKLNILKSFKLPKDEL</sequence>
<evidence type="ECO:0000313" key="5">
    <source>
        <dbReference type="EMBL" id="CAH0548903.1"/>
    </source>
</evidence>
<keyword evidence="1" id="KW-0256">Endoplasmic reticulum</keyword>
<dbReference type="InterPro" id="IPR036249">
    <property type="entry name" value="Thioredoxin-like_sf"/>
</dbReference>
<keyword evidence="2" id="KW-0732">Signal</keyword>
<dbReference type="Pfam" id="PF07912">
    <property type="entry name" value="ERp29_N"/>
    <property type="match status" value="1"/>
</dbReference>
<dbReference type="Pfam" id="PF07749">
    <property type="entry name" value="ERp29"/>
    <property type="match status" value="1"/>
</dbReference>
<dbReference type="SUPFAM" id="SSF47933">
    <property type="entry name" value="ERP29 C domain-like"/>
    <property type="match status" value="1"/>
</dbReference>
<dbReference type="PANTHER" id="PTHR12211:SF0">
    <property type="entry name" value="ENDOPLASMIC RETICULUM RESIDENT PROTEIN 29"/>
    <property type="match status" value="1"/>
</dbReference>
<organism evidence="5 6">
    <name type="scientific">Brassicogethes aeneus</name>
    <name type="common">Rape pollen beetle</name>
    <name type="synonym">Meligethes aeneus</name>
    <dbReference type="NCBI Taxonomy" id="1431903"/>
    <lineage>
        <taxon>Eukaryota</taxon>
        <taxon>Metazoa</taxon>
        <taxon>Ecdysozoa</taxon>
        <taxon>Arthropoda</taxon>
        <taxon>Hexapoda</taxon>
        <taxon>Insecta</taxon>
        <taxon>Pterygota</taxon>
        <taxon>Neoptera</taxon>
        <taxon>Endopterygota</taxon>
        <taxon>Coleoptera</taxon>
        <taxon>Polyphaga</taxon>
        <taxon>Cucujiformia</taxon>
        <taxon>Nitidulidae</taxon>
        <taxon>Meligethinae</taxon>
        <taxon>Brassicogethes</taxon>
    </lineage>
</organism>
<evidence type="ECO:0000259" key="4">
    <source>
        <dbReference type="Pfam" id="PF07912"/>
    </source>
</evidence>
<dbReference type="PANTHER" id="PTHR12211">
    <property type="entry name" value="ENDOPLASMIC RETICULUM PROTEIN ERP29"/>
    <property type="match status" value="1"/>
</dbReference>
<evidence type="ECO:0000256" key="1">
    <source>
        <dbReference type="ARBA" id="ARBA00022824"/>
    </source>
</evidence>
<dbReference type="AlphaFoldDB" id="A0A9P0AV67"/>
<dbReference type="GO" id="GO:0005788">
    <property type="term" value="C:endoplasmic reticulum lumen"/>
    <property type="evidence" value="ECO:0007669"/>
    <property type="project" value="InterPro"/>
</dbReference>
<name>A0A9P0AV67_BRAAE</name>
<feature type="domain" description="ERp29 N-terminal" evidence="4">
    <location>
        <begin position="22"/>
        <end position="144"/>
    </location>
</feature>
<gene>
    <name evidence="5" type="ORF">MELIAE_LOCUS2252</name>
</gene>
<reference evidence="5" key="1">
    <citation type="submission" date="2021-12" db="EMBL/GenBank/DDBJ databases">
        <authorList>
            <person name="King R."/>
        </authorList>
    </citation>
    <scope>NUCLEOTIDE SEQUENCE</scope>
</reference>
<evidence type="ECO:0008006" key="7">
    <source>
        <dbReference type="Google" id="ProtNLM"/>
    </source>
</evidence>
<dbReference type="InterPro" id="IPR012883">
    <property type="entry name" value="ERp29_N"/>
</dbReference>
<dbReference type="Proteomes" id="UP001154078">
    <property type="component" value="Chromosome 10"/>
</dbReference>
<dbReference type="SUPFAM" id="SSF52833">
    <property type="entry name" value="Thioredoxin-like"/>
    <property type="match status" value="1"/>
</dbReference>
<dbReference type="Gene3D" id="1.20.1150.12">
    <property type="entry name" value="Endoplasmic reticulum resident protein 29, C-terminal domain"/>
    <property type="match status" value="1"/>
</dbReference>
<feature type="signal peptide" evidence="2">
    <location>
        <begin position="1"/>
        <end position="22"/>
    </location>
</feature>
<feature type="domain" description="Endoplasmic reticulum resident protein 29 C-terminal" evidence="3">
    <location>
        <begin position="146"/>
        <end position="239"/>
    </location>
</feature>
<dbReference type="OrthoDB" id="417262at2759"/>
<evidence type="ECO:0000313" key="6">
    <source>
        <dbReference type="Proteomes" id="UP001154078"/>
    </source>
</evidence>
<dbReference type="InterPro" id="IPR011679">
    <property type="entry name" value="ERp29_C"/>
</dbReference>
<proteinExistence type="predicted"/>